<reference evidence="2" key="1">
    <citation type="journal article" date="2020" name="Nature">
        <title>Giant virus diversity and host interactions through global metagenomics.</title>
        <authorList>
            <person name="Schulz F."/>
            <person name="Roux S."/>
            <person name="Paez-Espino D."/>
            <person name="Jungbluth S."/>
            <person name="Walsh D.A."/>
            <person name="Denef V.J."/>
            <person name="McMahon K.D."/>
            <person name="Konstantinidis K.T."/>
            <person name="Eloe-Fadrosh E.A."/>
            <person name="Kyrpides N.C."/>
            <person name="Woyke T."/>
        </authorList>
    </citation>
    <scope>NUCLEOTIDE SEQUENCE</scope>
    <source>
        <strain evidence="2">GVMAG-M-3300027708-5</strain>
    </source>
</reference>
<protein>
    <submittedName>
        <fullName evidence="2">Uncharacterized protein</fullName>
    </submittedName>
</protein>
<evidence type="ECO:0000313" key="2">
    <source>
        <dbReference type="EMBL" id="QHU04882.1"/>
    </source>
</evidence>
<evidence type="ECO:0000256" key="1">
    <source>
        <dbReference type="SAM" id="MobiDB-lite"/>
    </source>
</evidence>
<dbReference type="EMBL" id="MN740405">
    <property type="protein sequence ID" value="QHU04882.1"/>
    <property type="molecule type" value="Genomic_DNA"/>
</dbReference>
<name>A0A6C0JGX1_9ZZZZ</name>
<proteinExistence type="predicted"/>
<organism evidence="2">
    <name type="scientific">viral metagenome</name>
    <dbReference type="NCBI Taxonomy" id="1070528"/>
    <lineage>
        <taxon>unclassified sequences</taxon>
        <taxon>metagenomes</taxon>
        <taxon>organismal metagenomes</taxon>
    </lineage>
</organism>
<feature type="region of interest" description="Disordered" evidence="1">
    <location>
        <begin position="29"/>
        <end position="61"/>
    </location>
</feature>
<dbReference type="AlphaFoldDB" id="A0A6C0JGX1"/>
<accession>A0A6C0JGX1</accession>
<sequence length="68" mass="7701">MIDRSVSYRRINLTQPIKNLIDTSITITTKQKKRPKVANKPKMPKKPPTRDPTKEGGAGILTLSHLFM</sequence>
<feature type="compositionally biased region" description="Basic residues" evidence="1">
    <location>
        <begin position="30"/>
        <end position="47"/>
    </location>
</feature>